<reference evidence="1 2" key="1">
    <citation type="submission" date="2019-11" db="EMBL/GenBank/DDBJ databases">
        <title>Whole genome sequence of Oryza granulata.</title>
        <authorList>
            <person name="Li W."/>
        </authorList>
    </citation>
    <scope>NUCLEOTIDE SEQUENCE [LARGE SCALE GENOMIC DNA]</scope>
    <source>
        <strain evidence="2">cv. Menghai</strain>
        <tissue evidence="1">Leaf</tissue>
    </source>
</reference>
<protein>
    <submittedName>
        <fullName evidence="1">Uncharacterized protein</fullName>
    </submittedName>
</protein>
<dbReference type="AlphaFoldDB" id="A0A6G1BKE8"/>
<dbReference type="EMBL" id="SPHZ02000012">
    <property type="protein sequence ID" value="KAF0888271.1"/>
    <property type="molecule type" value="Genomic_DNA"/>
</dbReference>
<accession>A0A6G1BKE8</accession>
<name>A0A6G1BKE8_9ORYZ</name>
<evidence type="ECO:0000313" key="1">
    <source>
        <dbReference type="EMBL" id="KAF0888271.1"/>
    </source>
</evidence>
<keyword evidence="2" id="KW-1185">Reference proteome</keyword>
<dbReference type="Proteomes" id="UP000479710">
    <property type="component" value="Unassembled WGS sequence"/>
</dbReference>
<gene>
    <name evidence="1" type="ORF">E2562_013717</name>
</gene>
<comment type="caution">
    <text evidence="1">The sequence shown here is derived from an EMBL/GenBank/DDBJ whole genome shotgun (WGS) entry which is preliminary data.</text>
</comment>
<organism evidence="1 2">
    <name type="scientific">Oryza meyeriana var. granulata</name>
    <dbReference type="NCBI Taxonomy" id="110450"/>
    <lineage>
        <taxon>Eukaryota</taxon>
        <taxon>Viridiplantae</taxon>
        <taxon>Streptophyta</taxon>
        <taxon>Embryophyta</taxon>
        <taxon>Tracheophyta</taxon>
        <taxon>Spermatophyta</taxon>
        <taxon>Magnoliopsida</taxon>
        <taxon>Liliopsida</taxon>
        <taxon>Poales</taxon>
        <taxon>Poaceae</taxon>
        <taxon>BOP clade</taxon>
        <taxon>Oryzoideae</taxon>
        <taxon>Oryzeae</taxon>
        <taxon>Oryzinae</taxon>
        <taxon>Oryza</taxon>
        <taxon>Oryza meyeriana</taxon>
    </lineage>
</organism>
<evidence type="ECO:0000313" key="2">
    <source>
        <dbReference type="Proteomes" id="UP000479710"/>
    </source>
</evidence>
<proteinExistence type="predicted"/>
<sequence>MAVNDVHESLGLSEVPAVSQDSWEEPADKIPGVAEVVDIIDSLRSSGLTGPMVQADALRRRICPLRLWSCLAAYYIGKEDLDHTYAGSSGNVTPKVINT</sequence>